<reference evidence="1" key="1">
    <citation type="submission" date="2023-10" db="EMBL/GenBank/DDBJ databases">
        <authorList>
            <person name="Rodriguez Cubillos JULIANA M."/>
            <person name="De Vega J."/>
        </authorList>
    </citation>
    <scope>NUCLEOTIDE SEQUENCE</scope>
</reference>
<dbReference type="EMBL" id="CASHSV030000109">
    <property type="protein sequence ID" value="CAJ2650709.1"/>
    <property type="molecule type" value="Genomic_DNA"/>
</dbReference>
<evidence type="ECO:0000313" key="2">
    <source>
        <dbReference type="Proteomes" id="UP001177021"/>
    </source>
</evidence>
<keyword evidence="2" id="KW-1185">Reference proteome</keyword>
<accession>A0ACB0K371</accession>
<gene>
    <name evidence="1" type="ORF">MILVUS5_LOCUS18472</name>
</gene>
<name>A0ACB0K371_TRIPR</name>
<proteinExistence type="predicted"/>
<evidence type="ECO:0000313" key="1">
    <source>
        <dbReference type="EMBL" id="CAJ2650709.1"/>
    </source>
</evidence>
<comment type="caution">
    <text evidence="1">The sequence shown here is derived from an EMBL/GenBank/DDBJ whole genome shotgun (WGS) entry which is preliminary data.</text>
</comment>
<organism evidence="1 2">
    <name type="scientific">Trifolium pratense</name>
    <name type="common">Red clover</name>
    <dbReference type="NCBI Taxonomy" id="57577"/>
    <lineage>
        <taxon>Eukaryota</taxon>
        <taxon>Viridiplantae</taxon>
        <taxon>Streptophyta</taxon>
        <taxon>Embryophyta</taxon>
        <taxon>Tracheophyta</taxon>
        <taxon>Spermatophyta</taxon>
        <taxon>Magnoliopsida</taxon>
        <taxon>eudicotyledons</taxon>
        <taxon>Gunneridae</taxon>
        <taxon>Pentapetalae</taxon>
        <taxon>rosids</taxon>
        <taxon>fabids</taxon>
        <taxon>Fabales</taxon>
        <taxon>Fabaceae</taxon>
        <taxon>Papilionoideae</taxon>
        <taxon>50 kb inversion clade</taxon>
        <taxon>NPAAA clade</taxon>
        <taxon>Hologalegina</taxon>
        <taxon>IRL clade</taxon>
        <taxon>Trifolieae</taxon>
        <taxon>Trifolium</taxon>
    </lineage>
</organism>
<dbReference type="Proteomes" id="UP001177021">
    <property type="component" value="Unassembled WGS sequence"/>
</dbReference>
<sequence>MNKTQSLRILLNQERKTEQHIYMEKQKLPQEEKENKISESKNVWDCGSTLYDSFELNSLKHQLHSAIGNNNSHIINRTLSMSHLPERRVTLLQQSSSSSSSSVMSRKPYKISRSFQKFIRSIFKSNVTSSSNSFKVSEKCSKERLLVVYDKSGSVLSTIPEVPEFEIGSLSPDISSLLVRRSASERFTTTAIGISCG</sequence>
<protein>
    <submittedName>
        <fullName evidence="1">Uncharacterized protein</fullName>
    </submittedName>
</protein>